<keyword evidence="2 10" id="KW-0732">Signal</keyword>
<comment type="similarity">
    <text evidence="1 9">Belongs to the peptidase S11 family.</text>
</comment>
<dbReference type="GO" id="GO:0009002">
    <property type="term" value="F:serine-type D-Ala-D-Ala carboxypeptidase activity"/>
    <property type="evidence" value="ECO:0007669"/>
    <property type="project" value="InterPro"/>
</dbReference>
<evidence type="ECO:0000256" key="8">
    <source>
        <dbReference type="PIRSR" id="PIRSR618044-2"/>
    </source>
</evidence>
<reference evidence="12 13" key="1">
    <citation type="journal article" date="2016" name="Nat. Commun.">
        <title>Thousands of microbial genomes shed light on interconnected biogeochemical processes in an aquifer system.</title>
        <authorList>
            <person name="Anantharaman K."/>
            <person name="Brown C.T."/>
            <person name="Hug L.A."/>
            <person name="Sharon I."/>
            <person name="Castelle C.J."/>
            <person name="Probst A.J."/>
            <person name="Thomas B.C."/>
            <person name="Singh A."/>
            <person name="Wilkins M.J."/>
            <person name="Karaoz U."/>
            <person name="Brodie E.L."/>
            <person name="Williams K.H."/>
            <person name="Hubbard S.S."/>
            <person name="Banfield J.F."/>
        </authorList>
    </citation>
    <scope>NUCLEOTIDE SEQUENCE [LARGE SCALE GENOMIC DNA]</scope>
</reference>
<evidence type="ECO:0000256" key="3">
    <source>
        <dbReference type="ARBA" id="ARBA00022801"/>
    </source>
</evidence>
<protein>
    <recommendedName>
        <fullName evidence="11">Peptidase S11 D-alanyl-D-alanine carboxypeptidase A N-terminal domain-containing protein</fullName>
    </recommendedName>
</protein>
<evidence type="ECO:0000256" key="4">
    <source>
        <dbReference type="ARBA" id="ARBA00022960"/>
    </source>
</evidence>
<feature type="chain" id="PRO_5009584236" description="Peptidase S11 D-alanyl-D-alanine carboxypeptidase A N-terminal domain-containing protein" evidence="10">
    <location>
        <begin position="18"/>
        <end position="297"/>
    </location>
</feature>
<evidence type="ECO:0000256" key="1">
    <source>
        <dbReference type="ARBA" id="ARBA00007164"/>
    </source>
</evidence>
<evidence type="ECO:0000256" key="10">
    <source>
        <dbReference type="SAM" id="SignalP"/>
    </source>
</evidence>
<evidence type="ECO:0000256" key="7">
    <source>
        <dbReference type="PIRSR" id="PIRSR618044-1"/>
    </source>
</evidence>
<evidence type="ECO:0000256" key="2">
    <source>
        <dbReference type="ARBA" id="ARBA00022729"/>
    </source>
</evidence>
<gene>
    <name evidence="12" type="ORF">A3F15_01545</name>
</gene>
<dbReference type="InterPro" id="IPR001967">
    <property type="entry name" value="Peptidase_S11_N"/>
</dbReference>
<feature type="active site" evidence="7">
    <location>
        <position position="144"/>
    </location>
</feature>
<evidence type="ECO:0000259" key="11">
    <source>
        <dbReference type="Pfam" id="PF00768"/>
    </source>
</evidence>
<dbReference type="GO" id="GO:0009252">
    <property type="term" value="P:peptidoglycan biosynthetic process"/>
    <property type="evidence" value="ECO:0007669"/>
    <property type="project" value="UniProtKB-KW"/>
</dbReference>
<keyword evidence="5" id="KW-0573">Peptidoglycan synthesis</keyword>
<dbReference type="AlphaFoldDB" id="A0A1G2REL1"/>
<dbReference type="PANTHER" id="PTHR21581:SF26">
    <property type="entry name" value="D-ALANYL-D-ALANINE ENDOPEPTIDASE"/>
    <property type="match status" value="1"/>
</dbReference>
<dbReference type="Pfam" id="PF00768">
    <property type="entry name" value="Peptidase_S11"/>
    <property type="match status" value="1"/>
</dbReference>
<evidence type="ECO:0000313" key="13">
    <source>
        <dbReference type="Proteomes" id="UP000177078"/>
    </source>
</evidence>
<comment type="caution">
    <text evidence="12">The sequence shown here is derived from an EMBL/GenBank/DDBJ whole genome shotgun (WGS) entry which is preliminary data.</text>
</comment>
<dbReference type="SUPFAM" id="SSF56601">
    <property type="entry name" value="beta-lactamase/transpeptidase-like"/>
    <property type="match status" value="1"/>
</dbReference>
<organism evidence="12 13">
    <name type="scientific">Candidatus Wildermuthbacteria bacterium RIFCSPHIGHO2_12_FULL_40_12</name>
    <dbReference type="NCBI Taxonomy" id="1802457"/>
    <lineage>
        <taxon>Bacteria</taxon>
        <taxon>Candidatus Wildermuthiibacteriota</taxon>
    </lineage>
</organism>
<evidence type="ECO:0000256" key="5">
    <source>
        <dbReference type="ARBA" id="ARBA00022984"/>
    </source>
</evidence>
<feature type="binding site" evidence="8">
    <location>
        <position position="247"/>
    </location>
    <ligand>
        <name>substrate</name>
    </ligand>
</feature>
<proteinExistence type="inferred from homology"/>
<evidence type="ECO:0000313" key="12">
    <source>
        <dbReference type="EMBL" id="OHA71286.1"/>
    </source>
</evidence>
<dbReference type="EMBL" id="MHUC01000006">
    <property type="protein sequence ID" value="OHA71286.1"/>
    <property type="molecule type" value="Genomic_DNA"/>
</dbReference>
<evidence type="ECO:0000256" key="6">
    <source>
        <dbReference type="ARBA" id="ARBA00023316"/>
    </source>
</evidence>
<dbReference type="Gene3D" id="3.40.710.10">
    <property type="entry name" value="DD-peptidase/beta-lactamase superfamily"/>
    <property type="match status" value="1"/>
</dbReference>
<keyword evidence="6" id="KW-0961">Cell wall biogenesis/degradation</keyword>
<dbReference type="InterPro" id="IPR018044">
    <property type="entry name" value="Peptidase_S11"/>
</dbReference>
<name>A0A1G2REL1_9BACT</name>
<dbReference type="GO" id="GO:0071555">
    <property type="term" value="P:cell wall organization"/>
    <property type="evidence" value="ECO:0007669"/>
    <property type="project" value="UniProtKB-KW"/>
</dbReference>
<keyword evidence="4" id="KW-0133">Cell shape</keyword>
<dbReference type="InterPro" id="IPR012338">
    <property type="entry name" value="Beta-lactam/transpept-like"/>
</dbReference>
<sequence>MKSFIFLLIFILSLSLAAPKPAFAQAQLDKVLLLQQIEILKHEIEVLKSLVLSLNSRKVPIADAFIAVRLSDNKVLLERNLNQVHSIASITKLMTSVVALENIASNQEITLTQAMLEPLGHSPSLFLGLNIGAENLLKAALIQSSNDAAEALTFFVGKENFLSLMNQKAKELGMRNTVFIDANGLHPGNHSTASDIVKLMSYIYSQHPEILQITKNNDFWLPDATGRRLKFQNENNFYPLGEFVGGKTGYLVEAKQTIASVFNVNQEPIAIILLYSDNLQADVFAIINQLKNRSLAQ</sequence>
<feature type="active site" description="Acyl-ester intermediate" evidence="7">
    <location>
        <position position="89"/>
    </location>
</feature>
<feature type="domain" description="Peptidase S11 D-alanyl-D-alanine carboxypeptidase A N-terminal" evidence="11">
    <location>
        <begin position="62"/>
        <end position="272"/>
    </location>
</feature>
<feature type="signal peptide" evidence="10">
    <location>
        <begin position="1"/>
        <end position="17"/>
    </location>
</feature>
<accession>A0A1G2REL1</accession>
<dbReference type="GO" id="GO:0008360">
    <property type="term" value="P:regulation of cell shape"/>
    <property type="evidence" value="ECO:0007669"/>
    <property type="project" value="UniProtKB-KW"/>
</dbReference>
<dbReference type="GO" id="GO:0006508">
    <property type="term" value="P:proteolysis"/>
    <property type="evidence" value="ECO:0007669"/>
    <property type="project" value="InterPro"/>
</dbReference>
<keyword evidence="3" id="KW-0378">Hydrolase</keyword>
<feature type="active site" description="Proton acceptor" evidence="7">
    <location>
        <position position="92"/>
    </location>
</feature>
<dbReference type="Proteomes" id="UP000177078">
    <property type="component" value="Unassembled WGS sequence"/>
</dbReference>
<dbReference type="PANTHER" id="PTHR21581">
    <property type="entry name" value="D-ALANYL-D-ALANINE CARBOXYPEPTIDASE"/>
    <property type="match status" value="1"/>
</dbReference>
<evidence type="ECO:0000256" key="9">
    <source>
        <dbReference type="RuleBase" id="RU004016"/>
    </source>
</evidence>
<dbReference type="STRING" id="1802457.A3F15_01545"/>
<dbReference type="PRINTS" id="PR00725">
    <property type="entry name" value="DADACBPTASE1"/>
</dbReference>